<dbReference type="Gene3D" id="3.40.50.300">
    <property type="entry name" value="P-loop containing nucleotide triphosphate hydrolases"/>
    <property type="match status" value="1"/>
</dbReference>
<dbReference type="GO" id="GO:0003924">
    <property type="term" value="F:GTPase activity"/>
    <property type="evidence" value="ECO:0007669"/>
    <property type="project" value="InterPro"/>
</dbReference>
<protein>
    <submittedName>
        <fullName evidence="2">Uncharacterized protein</fullName>
    </submittedName>
</protein>
<evidence type="ECO:0000313" key="2">
    <source>
        <dbReference type="WBParaSite" id="ACRNAN_scaffold14371.g10296.t2"/>
    </source>
</evidence>
<dbReference type="Pfam" id="PF00071">
    <property type="entry name" value="Ras"/>
    <property type="match status" value="1"/>
</dbReference>
<sequence length="250" mass="28515">MVDMVIETRQNTQNIVQGCSEACRIPSPCCGKCPYLQQDITAPVEEPISFYHIGLLGSNSSDPILARKIIREIMYMPTFNQPPMEEHVGLDSRFVRIHSYEMELIVANSIDAIAKIKNYMHGFILFYGIDDPNGETINIKMWVPKLKILFPNVPIFLCATGIEQRLITYDIVNFSGVIRRNCCQKHVASRKAEKFAHANGLVYEEISVKTKEGVEDLFNNILIECIVHEAEAQKLTKNPKTSRRLNEKKR</sequence>
<dbReference type="InterPro" id="IPR001806">
    <property type="entry name" value="Small_GTPase"/>
</dbReference>
<accession>A0A914CU90</accession>
<dbReference type="GO" id="GO:0005525">
    <property type="term" value="F:GTP binding"/>
    <property type="evidence" value="ECO:0007669"/>
    <property type="project" value="InterPro"/>
</dbReference>
<dbReference type="Proteomes" id="UP000887540">
    <property type="component" value="Unplaced"/>
</dbReference>
<dbReference type="InterPro" id="IPR027417">
    <property type="entry name" value="P-loop_NTPase"/>
</dbReference>
<name>A0A914CU90_9BILA</name>
<dbReference type="WBParaSite" id="ACRNAN_scaffold14371.g10296.t2">
    <property type="protein sequence ID" value="ACRNAN_scaffold14371.g10296.t2"/>
    <property type="gene ID" value="ACRNAN_scaffold14371.g10296"/>
</dbReference>
<proteinExistence type="predicted"/>
<reference evidence="2" key="1">
    <citation type="submission" date="2022-11" db="UniProtKB">
        <authorList>
            <consortium name="WormBaseParasite"/>
        </authorList>
    </citation>
    <scope>IDENTIFICATION</scope>
</reference>
<evidence type="ECO:0000313" key="1">
    <source>
        <dbReference type="Proteomes" id="UP000887540"/>
    </source>
</evidence>
<dbReference type="AlphaFoldDB" id="A0A914CU90"/>
<dbReference type="SUPFAM" id="SSF52540">
    <property type="entry name" value="P-loop containing nucleoside triphosphate hydrolases"/>
    <property type="match status" value="1"/>
</dbReference>
<keyword evidence="1" id="KW-1185">Reference proteome</keyword>
<organism evidence="1 2">
    <name type="scientific">Acrobeloides nanus</name>
    <dbReference type="NCBI Taxonomy" id="290746"/>
    <lineage>
        <taxon>Eukaryota</taxon>
        <taxon>Metazoa</taxon>
        <taxon>Ecdysozoa</taxon>
        <taxon>Nematoda</taxon>
        <taxon>Chromadorea</taxon>
        <taxon>Rhabditida</taxon>
        <taxon>Tylenchina</taxon>
        <taxon>Cephalobomorpha</taxon>
        <taxon>Cephaloboidea</taxon>
        <taxon>Cephalobidae</taxon>
        <taxon>Acrobeloides</taxon>
    </lineage>
</organism>